<proteinExistence type="predicted"/>
<dbReference type="Proteomes" id="UP001159042">
    <property type="component" value="Unassembled WGS sequence"/>
</dbReference>
<dbReference type="InterPro" id="IPR048365">
    <property type="entry name" value="TNP-like_RNaseH_N"/>
</dbReference>
<name>A0AAV8VLM0_9CUCU</name>
<dbReference type="AlphaFoldDB" id="A0AAV8VLM0"/>
<accession>A0AAV8VLM0</accession>
<feature type="domain" description="DUF5641" evidence="2">
    <location>
        <begin position="479"/>
        <end position="562"/>
    </location>
</feature>
<dbReference type="Pfam" id="PF21787">
    <property type="entry name" value="TNP-like_RNaseH_N"/>
    <property type="match status" value="1"/>
</dbReference>
<reference evidence="5 6" key="1">
    <citation type="journal article" date="2023" name="Insect Mol. Biol.">
        <title>Genome sequencing provides insights into the evolution of gene families encoding plant cell wall-degrading enzymes in longhorned beetles.</title>
        <authorList>
            <person name="Shin N.R."/>
            <person name="Okamura Y."/>
            <person name="Kirsch R."/>
            <person name="Pauchet Y."/>
        </authorList>
    </citation>
    <scope>NUCLEOTIDE SEQUENCE [LARGE SCALE GENOMIC DNA]</scope>
    <source>
        <strain evidence="5">EAD_L_NR</strain>
    </source>
</reference>
<dbReference type="EMBL" id="JANEYG010000061">
    <property type="protein sequence ID" value="KAJ8914935.1"/>
    <property type="molecule type" value="Genomic_DNA"/>
</dbReference>
<protein>
    <recommendedName>
        <fullName evidence="7">DUF5641 domain-containing protein</fullName>
    </recommendedName>
</protein>
<dbReference type="InterPro" id="IPR048366">
    <property type="entry name" value="TNP-like_GBD"/>
</dbReference>
<feature type="domain" description="Transposable element P transposase-like RNase H" evidence="3">
    <location>
        <begin position="150"/>
        <end position="275"/>
    </location>
</feature>
<comment type="caution">
    <text evidence="5">The sequence shown here is derived from an EMBL/GenBank/DDBJ whole genome shotgun (WGS) entry which is preliminary data.</text>
</comment>
<dbReference type="InterPro" id="IPR040676">
    <property type="entry name" value="DUF5641"/>
</dbReference>
<organism evidence="5 6">
    <name type="scientific">Exocentrus adspersus</name>
    <dbReference type="NCBI Taxonomy" id="1586481"/>
    <lineage>
        <taxon>Eukaryota</taxon>
        <taxon>Metazoa</taxon>
        <taxon>Ecdysozoa</taxon>
        <taxon>Arthropoda</taxon>
        <taxon>Hexapoda</taxon>
        <taxon>Insecta</taxon>
        <taxon>Pterygota</taxon>
        <taxon>Neoptera</taxon>
        <taxon>Endopterygota</taxon>
        <taxon>Coleoptera</taxon>
        <taxon>Polyphaga</taxon>
        <taxon>Cucujiformia</taxon>
        <taxon>Chrysomeloidea</taxon>
        <taxon>Cerambycidae</taxon>
        <taxon>Lamiinae</taxon>
        <taxon>Acanthocinini</taxon>
        <taxon>Exocentrus</taxon>
    </lineage>
</organism>
<evidence type="ECO:0000259" key="3">
    <source>
        <dbReference type="Pfam" id="PF21787"/>
    </source>
</evidence>
<keyword evidence="6" id="KW-1185">Reference proteome</keyword>
<evidence type="ECO:0000259" key="4">
    <source>
        <dbReference type="Pfam" id="PF21788"/>
    </source>
</evidence>
<dbReference type="Pfam" id="PF21788">
    <property type="entry name" value="TNP-like_GBD"/>
    <property type="match status" value="1"/>
</dbReference>
<evidence type="ECO:0000259" key="2">
    <source>
        <dbReference type="Pfam" id="PF18701"/>
    </source>
</evidence>
<dbReference type="Pfam" id="PF18701">
    <property type="entry name" value="DUF5641"/>
    <property type="match status" value="1"/>
</dbReference>
<evidence type="ECO:0000313" key="5">
    <source>
        <dbReference type="EMBL" id="KAJ8914935.1"/>
    </source>
</evidence>
<evidence type="ECO:0008006" key="7">
    <source>
        <dbReference type="Google" id="ProtNLM"/>
    </source>
</evidence>
<gene>
    <name evidence="5" type="ORF">NQ315_016089</name>
</gene>
<feature type="domain" description="Transposable element P transposase-like GTP-binding insertion" evidence="4">
    <location>
        <begin position="314"/>
        <end position="402"/>
    </location>
</feature>
<evidence type="ECO:0000313" key="6">
    <source>
        <dbReference type="Proteomes" id="UP001159042"/>
    </source>
</evidence>
<evidence type="ECO:0000256" key="1">
    <source>
        <dbReference type="SAM" id="MobiDB-lite"/>
    </source>
</evidence>
<dbReference type="PANTHER" id="PTHR47331:SF2">
    <property type="match status" value="1"/>
</dbReference>
<sequence>MSETFRKKMSSALSVPDKPNSYDPIPKTTTVDCEPNKVLQNTSEILRETTQSSTQNDPLIVASVPPRTPGQILKMCGISSHKQKMSSKKRMLYGHLKRVHKKLQNTRCAKNNFRKRLSDATRFIKDRSTEENLAALNTLAAHFIRCQFRETGINTNIFDNLKKRAAKLDESEKYVSVIFDEMSIMPAINFNEKLGKIIGFEDMGNGKRSVVYIRGIKKPFKQPVAYCFSSRGGAKAIEIKVLLKKILSLLLEYQLKPITVICDQAAANVNVIKTLDRITECREQYVRKGQGDTFREDHFEIDEFNIFPMYDPPHLLKGIRNNFLIKDIIFKKGTQEKVAKWRDIITIYERDNSPNTSDGLRIIPHITDEHVCYSQIKKMKVKFAAQVFSQRLASTMHFISKFALLNSTSDIAVIDKVSLIVYNGIQIGTFSSLKLVLKQRGVQNVEYFQHWLVAFADGSEKGYASAVYSRRIDAFGNVRSYWKRWQSEYLTNLQISQKWNTPSLPVKVGMVVVLIKENVPPLHWPLGIVKEIYPGKDGTVRVALIKTKCGTYKRPVVRLCPLPTHPLQIVNFIVIKCGRGTIMSHVELIHPFILNHNDLRKFKQAINLYSSSQILQLTDLYDYNTFLLPTTKI</sequence>
<feature type="region of interest" description="Disordered" evidence="1">
    <location>
        <begin position="1"/>
        <end position="29"/>
    </location>
</feature>
<dbReference type="PANTHER" id="PTHR47331">
    <property type="entry name" value="PHD-TYPE DOMAIN-CONTAINING PROTEIN"/>
    <property type="match status" value="1"/>
</dbReference>